<keyword evidence="1" id="KW-0812">Transmembrane</keyword>
<proteinExistence type="predicted"/>
<feature type="transmembrane region" description="Helical" evidence="1">
    <location>
        <begin position="99"/>
        <end position="119"/>
    </location>
</feature>
<reference evidence="2 3" key="1">
    <citation type="submission" date="2021-08" db="EMBL/GenBank/DDBJ databases">
        <title>Streptomyces sp. PTM05 isolated from lichen.</title>
        <authorList>
            <person name="Somphong A."/>
            <person name="Phongsopitanun W."/>
            <person name="Tanasupawat S."/>
        </authorList>
    </citation>
    <scope>NUCLEOTIDE SEQUENCE [LARGE SCALE GENOMIC DNA]</scope>
    <source>
        <strain evidence="2 3">Ptm05</strain>
    </source>
</reference>
<comment type="caution">
    <text evidence="2">The sequence shown here is derived from an EMBL/GenBank/DDBJ whole genome shotgun (WGS) entry which is preliminary data.</text>
</comment>
<evidence type="ECO:0000313" key="3">
    <source>
        <dbReference type="Proteomes" id="UP001198565"/>
    </source>
</evidence>
<feature type="transmembrane region" description="Helical" evidence="1">
    <location>
        <begin position="157"/>
        <end position="176"/>
    </location>
</feature>
<sequence>MRHVVGRTRLPLVLGLTDGLLNALTLAAGSLIGSGAALGFWLAARVGCVGLVTAAFSVFVSDHAERRAHLARASRELNLTSRGHLATTRLGRLALRRSLLAMAVACLASFVGSTVPLLVGAALPGLSWMVVVLAVLALAGLGAALGRAMASSPARWAAGMGCGGVAVTWIGVWLHIT</sequence>
<accession>A0ABS7QQQ1</accession>
<organism evidence="2 3">
    <name type="scientific">Streptantibioticus parmotrematis</name>
    <dbReference type="NCBI Taxonomy" id="2873249"/>
    <lineage>
        <taxon>Bacteria</taxon>
        <taxon>Bacillati</taxon>
        <taxon>Actinomycetota</taxon>
        <taxon>Actinomycetes</taxon>
        <taxon>Kitasatosporales</taxon>
        <taxon>Streptomycetaceae</taxon>
        <taxon>Streptantibioticus</taxon>
    </lineage>
</organism>
<keyword evidence="1" id="KW-1133">Transmembrane helix</keyword>
<dbReference type="EMBL" id="JAINVZ010000006">
    <property type="protein sequence ID" value="MBY8885508.1"/>
    <property type="molecule type" value="Genomic_DNA"/>
</dbReference>
<dbReference type="Proteomes" id="UP001198565">
    <property type="component" value="Unassembled WGS sequence"/>
</dbReference>
<keyword evidence="1" id="KW-0472">Membrane</keyword>
<name>A0ABS7QQQ1_9ACTN</name>
<evidence type="ECO:0000313" key="2">
    <source>
        <dbReference type="EMBL" id="MBY8885508.1"/>
    </source>
</evidence>
<feature type="transmembrane region" description="Helical" evidence="1">
    <location>
        <begin position="125"/>
        <end position="145"/>
    </location>
</feature>
<evidence type="ECO:0008006" key="4">
    <source>
        <dbReference type="Google" id="ProtNLM"/>
    </source>
</evidence>
<protein>
    <recommendedName>
        <fullName evidence="4">VIT family protein</fullName>
    </recommendedName>
</protein>
<gene>
    <name evidence="2" type="ORF">K7472_11685</name>
</gene>
<feature type="transmembrane region" description="Helical" evidence="1">
    <location>
        <begin position="12"/>
        <end position="32"/>
    </location>
</feature>
<evidence type="ECO:0000256" key="1">
    <source>
        <dbReference type="SAM" id="Phobius"/>
    </source>
</evidence>
<keyword evidence="3" id="KW-1185">Reference proteome</keyword>
<feature type="transmembrane region" description="Helical" evidence="1">
    <location>
        <begin position="38"/>
        <end position="60"/>
    </location>
</feature>